<keyword evidence="3" id="KW-1185">Reference proteome</keyword>
<evidence type="ECO:0000313" key="2">
    <source>
        <dbReference type="EMBL" id="MFD0975301.1"/>
    </source>
</evidence>
<dbReference type="Pfam" id="PF13568">
    <property type="entry name" value="OMP_b-brl_2"/>
    <property type="match status" value="1"/>
</dbReference>
<name>A0ABW3IBD2_9FLAO</name>
<comment type="caution">
    <text evidence="2">The sequence shown here is derived from an EMBL/GenBank/DDBJ whole genome shotgun (WGS) entry which is preliminary data.</text>
</comment>
<evidence type="ECO:0000313" key="3">
    <source>
        <dbReference type="Proteomes" id="UP001597100"/>
    </source>
</evidence>
<dbReference type="RefSeq" id="WP_380736373.1">
    <property type="nucleotide sequence ID" value="NZ_JBHTJP010000002.1"/>
</dbReference>
<organism evidence="2 3">
    <name type="scientific">Salinimicrobium gaetbulicola</name>
    <dbReference type="NCBI Taxonomy" id="999702"/>
    <lineage>
        <taxon>Bacteria</taxon>
        <taxon>Pseudomonadati</taxon>
        <taxon>Bacteroidota</taxon>
        <taxon>Flavobacteriia</taxon>
        <taxon>Flavobacteriales</taxon>
        <taxon>Flavobacteriaceae</taxon>
        <taxon>Salinimicrobium</taxon>
    </lineage>
</organism>
<reference evidence="3" key="1">
    <citation type="journal article" date="2019" name="Int. J. Syst. Evol. Microbiol.">
        <title>The Global Catalogue of Microorganisms (GCM) 10K type strain sequencing project: providing services to taxonomists for standard genome sequencing and annotation.</title>
        <authorList>
            <consortium name="The Broad Institute Genomics Platform"/>
            <consortium name="The Broad Institute Genome Sequencing Center for Infectious Disease"/>
            <person name="Wu L."/>
            <person name="Ma J."/>
        </authorList>
    </citation>
    <scope>NUCLEOTIDE SEQUENCE [LARGE SCALE GENOMIC DNA]</scope>
    <source>
        <strain evidence="3">CCUG 60898</strain>
    </source>
</reference>
<dbReference type="Proteomes" id="UP001597100">
    <property type="component" value="Unassembled WGS sequence"/>
</dbReference>
<dbReference type="SUPFAM" id="SSF56925">
    <property type="entry name" value="OMPA-like"/>
    <property type="match status" value="1"/>
</dbReference>
<feature type="domain" description="Outer membrane protein beta-barrel" evidence="1">
    <location>
        <begin position="8"/>
        <end position="171"/>
    </location>
</feature>
<dbReference type="InterPro" id="IPR025665">
    <property type="entry name" value="Beta-barrel_OMP_2"/>
</dbReference>
<accession>A0ABW3IBD2</accession>
<sequence length="195" mass="21443">MWVFPCSDLEFGAKAGVNFATVDGEDTGNIDGKTGFHLGLVAEIPISNSFAFQPEILYSSQGAKSKVSDTYMNVNFSTKEDLTFDYINIPLLAKYAITPGLSLHAGPQVGFLVNAKDEYEYVINGEKESGTEDMKDEIKNFDFAIAAGLSYKLEMGIFFNARYNAGLSNIIDDDGSSEDYNIHNNVFQLSVGFMF</sequence>
<dbReference type="InterPro" id="IPR011250">
    <property type="entry name" value="OMP/PagP_B-barrel"/>
</dbReference>
<proteinExistence type="predicted"/>
<dbReference type="EMBL" id="JBHTJP010000002">
    <property type="protein sequence ID" value="MFD0975301.1"/>
    <property type="molecule type" value="Genomic_DNA"/>
</dbReference>
<gene>
    <name evidence="2" type="ORF">ACFQ1G_00720</name>
</gene>
<protein>
    <submittedName>
        <fullName evidence="2">Porin family protein</fullName>
    </submittedName>
</protein>
<evidence type="ECO:0000259" key="1">
    <source>
        <dbReference type="Pfam" id="PF13568"/>
    </source>
</evidence>